<dbReference type="InterPro" id="IPR029058">
    <property type="entry name" value="AB_hydrolase_fold"/>
</dbReference>
<evidence type="ECO:0000313" key="5">
    <source>
        <dbReference type="Proteomes" id="UP000000345"/>
    </source>
</evidence>
<dbReference type="EC" id="2.3.1.31" evidence="4"/>
<evidence type="ECO:0000256" key="2">
    <source>
        <dbReference type="PIRSR" id="PIRSR000443-1"/>
    </source>
</evidence>
<dbReference type="Gene3D" id="3.40.50.1820">
    <property type="entry name" value="alpha/beta hydrolase"/>
    <property type="match status" value="1"/>
</dbReference>
<dbReference type="GO" id="GO:0004414">
    <property type="term" value="F:homoserine O-acetyltransferase activity"/>
    <property type="evidence" value="ECO:0007669"/>
    <property type="project" value="UniProtKB-EC"/>
</dbReference>
<dbReference type="STRING" id="79929.MTBMA_c03910"/>
<dbReference type="InterPro" id="IPR008220">
    <property type="entry name" value="HAT_MetX-like"/>
</dbReference>
<dbReference type="PANTHER" id="PTHR32268:SF11">
    <property type="entry name" value="HOMOSERINE O-ACETYLTRANSFERASE"/>
    <property type="match status" value="1"/>
</dbReference>
<accession>D9PUU5</accession>
<name>D9PUU5_METTM</name>
<gene>
    <name evidence="4" type="ordered locus">MTBMA_c03910</name>
</gene>
<dbReference type="PANTHER" id="PTHR32268">
    <property type="entry name" value="HOMOSERINE O-ACETYLTRANSFERASE"/>
    <property type="match status" value="1"/>
</dbReference>
<dbReference type="OrthoDB" id="295172at2157"/>
<feature type="active site" evidence="2">
    <location>
        <position position="268"/>
    </location>
</feature>
<feature type="domain" description="AB hydrolase-1" evidence="3">
    <location>
        <begin position="45"/>
        <end position="299"/>
    </location>
</feature>
<dbReference type="AlphaFoldDB" id="D9PUU5"/>
<dbReference type="Proteomes" id="UP000000345">
    <property type="component" value="Chromosome"/>
</dbReference>
<dbReference type="InterPro" id="IPR000073">
    <property type="entry name" value="AB_hydrolase_1"/>
</dbReference>
<dbReference type="Pfam" id="PF00561">
    <property type="entry name" value="Abhydrolase_1"/>
    <property type="match status" value="1"/>
</dbReference>
<dbReference type="PaxDb" id="79929-MTBMA_c03910"/>
<dbReference type="PIRSF" id="PIRSF000443">
    <property type="entry name" value="Homoser_Ac_trans"/>
    <property type="match status" value="1"/>
</dbReference>
<evidence type="ECO:0000259" key="3">
    <source>
        <dbReference type="Pfam" id="PF00561"/>
    </source>
</evidence>
<dbReference type="EMBL" id="CP001710">
    <property type="protein sequence ID" value="ADL57992.1"/>
    <property type="molecule type" value="Genomic_DNA"/>
</dbReference>
<feature type="active site" evidence="2">
    <location>
        <position position="298"/>
    </location>
</feature>
<evidence type="ECO:0000313" key="4">
    <source>
        <dbReference type="EMBL" id="ADL57992.1"/>
    </source>
</evidence>
<reference evidence="4 5" key="2">
    <citation type="journal article" date="2010" name="J. Bacteriol.">
        <title>Complete genome sequence of Methanothermobacter marburgensis, a methanoarchaeon model organism.</title>
        <authorList>
            <person name="Liesegang H."/>
            <person name="Kaster A.K."/>
            <person name="Wiezer A."/>
            <person name="Goenrich M."/>
            <person name="Wollherr A."/>
            <person name="Seedorf H."/>
            <person name="Gottschalk G."/>
            <person name="Thauer R.K."/>
        </authorList>
    </citation>
    <scope>NUCLEOTIDE SEQUENCE [LARGE SCALE GENOMIC DNA]</scope>
    <source>
        <strain evidence="5">ATCC BAA-927 / DSM 2133 / JCM 14651 / NBRC 100331 / OCM 82 / Marburg</strain>
    </source>
</reference>
<dbReference type="SUPFAM" id="SSF53474">
    <property type="entry name" value="alpha/beta-Hydrolases"/>
    <property type="match status" value="1"/>
</dbReference>
<feature type="active site" description="Nucleophile" evidence="2">
    <location>
        <position position="133"/>
    </location>
</feature>
<protein>
    <submittedName>
        <fullName evidence="4">Predicted homoserine O-acetyltransferase</fullName>
        <ecNumber evidence="4">2.3.1.31</ecNumber>
    </submittedName>
</protein>
<dbReference type="GeneID" id="9704097"/>
<keyword evidence="5" id="KW-1185">Reference proteome</keyword>
<proteinExistence type="predicted"/>
<dbReference type="HOGENOM" id="CLU_028760_2_0_2"/>
<keyword evidence="4" id="KW-0012">Acyltransferase</keyword>
<organism evidence="4 5">
    <name type="scientific">Methanothermobacter marburgensis (strain ATCC BAA-927 / DSM 2133 / JCM 14651 / NBRC 100331 / OCM 82 / Marburg)</name>
    <name type="common">Methanobacterium thermoautotrophicum</name>
    <dbReference type="NCBI Taxonomy" id="79929"/>
    <lineage>
        <taxon>Archaea</taxon>
        <taxon>Methanobacteriati</taxon>
        <taxon>Methanobacteriota</taxon>
        <taxon>Methanomada group</taxon>
        <taxon>Methanobacteria</taxon>
        <taxon>Methanobacteriales</taxon>
        <taxon>Methanobacteriaceae</taxon>
        <taxon>Methanothermobacter</taxon>
    </lineage>
</organism>
<dbReference type="GO" id="GO:0009092">
    <property type="term" value="P:homoserine metabolic process"/>
    <property type="evidence" value="ECO:0007669"/>
    <property type="project" value="TreeGrafter"/>
</dbReference>
<keyword evidence="1 4" id="KW-0808">Transferase</keyword>
<dbReference type="GO" id="GO:0009086">
    <property type="term" value="P:methionine biosynthetic process"/>
    <property type="evidence" value="ECO:0007669"/>
    <property type="project" value="TreeGrafter"/>
</dbReference>
<evidence type="ECO:0000256" key="1">
    <source>
        <dbReference type="ARBA" id="ARBA00022679"/>
    </source>
</evidence>
<reference key="1">
    <citation type="submission" date="2009-08" db="EMBL/GenBank/DDBJ databases">
        <title>The genome sequence of Methanothermobacter marburgensis.</title>
        <authorList>
            <person name="Kaster A."/>
            <person name="Seedorf H."/>
            <person name="Goenrich M."/>
            <person name="Wiezer A."/>
            <person name="Liesegang H."/>
            <person name="Thauer R."/>
            <person name="Gottschalk G."/>
        </authorList>
    </citation>
    <scope>NUCLEOTIDE SEQUENCE</scope>
    <source>
        <strain>Marburg</strain>
    </source>
</reference>
<dbReference type="RefSeq" id="WP_013295219.1">
    <property type="nucleotide sequence ID" value="NC_014408.1"/>
</dbReference>
<dbReference type="KEGG" id="mmg:MTBMA_c03910"/>
<dbReference type="PATRIC" id="fig|79929.8.peg.380"/>
<sequence length="320" mass="35843">MEEGKPSYFNLAEFRFESGKKLRDVRVEYKTIGRPSLNDEGGIDNAVVYIHGWSGDFSSVKRIADLTAPGRALEGFFIISMSSLGSPGSASPSTTSLGDEFPAYTVLDMVNFQRQFLNEKFGIKKVRGVIGTSMGGFQALQWAAEYPDEMEFLMPLVTSWRTRGVNYALFSYMNHLIESDPDFAAGRKPRRALLLSSMLMYLYGLSREYYSGLENPELESAMRDMGSEGELMDPHDVLWRNRAAMNHDLEGKLSRIRARTLIFGVNQDQYFPPELDTIPMAELIPGSELILFDSECGHLGVNEIGKYGELIASFIKGDSE</sequence>
<dbReference type="GeneID" id="77399172"/>